<feature type="non-terminal residue" evidence="5">
    <location>
        <position position="81"/>
    </location>
</feature>
<name>A0A0B2W0D4_TOXCA</name>
<evidence type="ECO:0000256" key="1">
    <source>
        <dbReference type="ARBA" id="ARBA00023242"/>
    </source>
</evidence>
<feature type="non-terminal residue" evidence="5">
    <location>
        <position position="1"/>
    </location>
</feature>
<dbReference type="InterPro" id="IPR019087">
    <property type="entry name" value="Med15_N"/>
</dbReference>
<evidence type="ECO:0000259" key="4">
    <source>
        <dbReference type="Pfam" id="PF09606"/>
    </source>
</evidence>
<accession>A0A0B2W0D4</accession>
<dbReference type="EMBL" id="JPKZ01000435">
    <property type="protein sequence ID" value="KHN87383.1"/>
    <property type="molecule type" value="Genomic_DNA"/>
</dbReference>
<feature type="region of interest" description="Disordered" evidence="3">
    <location>
        <begin position="40"/>
        <end position="72"/>
    </location>
</feature>
<reference evidence="5 6" key="1">
    <citation type="submission" date="2014-11" db="EMBL/GenBank/DDBJ databases">
        <title>Genetic blueprint of the zoonotic pathogen Toxocara canis.</title>
        <authorList>
            <person name="Zhu X.-Q."/>
            <person name="Korhonen P.K."/>
            <person name="Cai H."/>
            <person name="Young N.D."/>
            <person name="Nejsum P."/>
            <person name="von Samson-Himmelstjerna G."/>
            <person name="Boag P.R."/>
            <person name="Tan P."/>
            <person name="Li Q."/>
            <person name="Min J."/>
            <person name="Yang Y."/>
            <person name="Wang X."/>
            <person name="Fang X."/>
            <person name="Hall R.S."/>
            <person name="Hofmann A."/>
            <person name="Sternberg P.W."/>
            <person name="Jex A.R."/>
            <person name="Gasser R.B."/>
        </authorList>
    </citation>
    <scope>NUCLEOTIDE SEQUENCE [LARGE SCALE GENOMIC DNA]</scope>
    <source>
        <strain evidence="5">PN_DK_2014</strain>
    </source>
</reference>
<evidence type="ECO:0000313" key="5">
    <source>
        <dbReference type="EMBL" id="KHN87383.1"/>
    </source>
</evidence>
<dbReference type="Proteomes" id="UP000031036">
    <property type="component" value="Unassembled WGS sequence"/>
</dbReference>
<sequence length="81" mass="9162">QVEEYVFQKCLSKDEYMRTIAKVINAINCNSKSAAVPSVLQSSQYQSSQSTQHNYRAPGVPPDPQPTHQQHQQRIMVCSLL</sequence>
<comment type="similarity">
    <text evidence="2">Belongs to the Mediator complex subunit 15 family.</text>
</comment>
<feature type="domain" description="Mediator of RNA polymerase II transcription subunit 15 N-terminal" evidence="4">
    <location>
        <begin position="1"/>
        <end position="36"/>
    </location>
</feature>
<comment type="subunit">
    <text evidence="2">Component of the Mediator complex.</text>
</comment>
<proteinExistence type="inferred from homology"/>
<dbReference type="InterPro" id="IPR036529">
    <property type="entry name" value="KIX_dom_sf"/>
</dbReference>
<keyword evidence="6" id="KW-1185">Reference proteome</keyword>
<dbReference type="Pfam" id="PF09606">
    <property type="entry name" value="Med15_N"/>
    <property type="match status" value="1"/>
</dbReference>
<dbReference type="GO" id="GO:0005634">
    <property type="term" value="C:nucleus"/>
    <property type="evidence" value="ECO:0007669"/>
    <property type="project" value="UniProtKB-SubCell"/>
</dbReference>
<dbReference type="STRING" id="6265.A0A0B2W0D4"/>
<keyword evidence="2" id="KW-0805">Transcription regulation</keyword>
<comment type="subcellular location">
    <subcellularLocation>
        <location evidence="2">Nucleus</location>
    </subcellularLocation>
</comment>
<dbReference type="Gene3D" id="1.10.246.20">
    <property type="entry name" value="Coactivator CBP, KIX domain"/>
    <property type="match status" value="1"/>
</dbReference>
<protein>
    <recommendedName>
        <fullName evidence="2">Mediator of RNA polymerase II transcription subunit 15</fullName>
    </recommendedName>
    <alternativeName>
        <fullName evidence="2">Mediator complex subunit 15</fullName>
    </alternativeName>
</protein>
<dbReference type="GO" id="GO:0006355">
    <property type="term" value="P:regulation of DNA-templated transcription"/>
    <property type="evidence" value="ECO:0007669"/>
    <property type="project" value="InterPro"/>
</dbReference>
<dbReference type="GO" id="GO:0003712">
    <property type="term" value="F:transcription coregulator activity"/>
    <property type="evidence" value="ECO:0007669"/>
    <property type="project" value="InterPro"/>
</dbReference>
<keyword evidence="1 2" id="KW-0539">Nucleus</keyword>
<dbReference type="AlphaFoldDB" id="A0A0B2W0D4"/>
<feature type="compositionally biased region" description="Low complexity" evidence="3">
    <location>
        <begin position="41"/>
        <end position="52"/>
    </location>
</feature>
<comment type="function">
    <text evidence="2">Component of the Mediator complex, a coactivator involved in the regulated transcription of nearly all RNA polymerase II-dependent genes. Mediator functions as a bridge to convey information from gene-specific regulatory proteins to the basal RNA polymerase II transcription machinery. Mediator is recruited to promoters by direct interactions with regulatory proteins and serves as a scaffold for the assembly of a functional preinitiation complex with RNA polymerase II and the general transcription factors.</text>
</comment>
<evidence type="ECO:0000256" key="2">
    <source>
        <dbReference type="RuleBase" id="RU364148"/>
    </source>
</evidence>
<organism evidence="5 6">
    <name type="scientific">Toxocara canis</name>
    <name type="common">Canine roundworm</name>
    <dbReference type="NCBI Taxonomy" id="6265"/>
    <lineage>
        <taxon>Eukaryota</taxon>
        <taxon>Metazoa</taxon>
        <taxon>Ecdysozoa</taxon>
        <taxon>Nematoda</taxon>
        <taxon>Chromadorea</taxon>
        <taxon>Rhabditida</taxon>
        <taxon>Spirurina</taxon>
        <taxon>Ascaridomorpha</taxon>
        <taxon>Ascaridoidea</taxon>
        <taxon>Toxocaridae</taxon>
        <taxon>Toxocara</taxon>
    </lineage>
</organism>
<keyword evidence="2" id="KW-0010">Activator</keyword>
<keyword evidence="2" id="KW-0804">Transcription</keyword>
<gene>
    <name evidence="5" type="primary">mdt-15</name>
    <name evidence="2" type="synonym">MED15</name>
    <name evidence="5" type="ORF">Tcan_00387</name>
</gene>
<dbReference type="OrthoDB" id="10055322at2759"/>
<comment type="caution">
    <text evidence="5">The sequence shown here is derived from an EMBL/GenBank/DDBJ whole genome shotgun (WGS) entry which is preliminary data.</text>
</comment>
<evidence type="ECO:0000256" key="3">
    <source>
        <dbReference type="SAM" id="MobiDB-lite"/>
    </source>
</evidence>
<evidence type="ECO:0000313" key="6">
    <source>
        <dbReference type="Proteomes" id="UP000031036"/>
    </source>
</evidence>